<evidence type="ECO:0000256" key="1">
    <source>
        <dbReference type="ARBA" id="ARBA00022729"/>
    </source>
</evidence>
<dbReference type="InterPro" id="IPR013519">
    <property type="entry name" value="Int_alpha_beta-p"/>
</dbReference>
<organism evidence="6 7">
    <name type="scientific">Streptomyces luteolus</name>
    <dbReference type="NCBI Taxonomy" id="3043615"/>
    <lineage>
        <taxon>Bacteria</taxon>
        <taxon>Bacillati</taxon>
        <taxon>Actinomycetota</taxon>
        <taxon>Actinomycetes</taxon>
        <taxon>Kitasatosporales</taxon>
        <taxon>Streptomycetaceae</taxon>
        <taxon>Streptomyces</taxon>
    </lineage>
</organism>
<dbReference type="Gene3D" id="2.130.10.130">
    <property type="entry name" value="Integrin alpha, N-terminal"/>
    <property type="match status" value="3"/>
</dbReference>
<feature type="transmembrane region" description="Helical" evidence="5">
    <location>
        <begin position="21"/>
        <end position="42"/>
    </location>
</feature>
<feature type="region of interest" description="Disordered" evidence="4">
    <location>
        <begin position="450"/>
        <end position="613"/>
    </location>
</feature>
<dbReference type="PROSITE" id="PS51470">
    <property type="entry name" value="FG_GAP"/>
    <property type="match status" value="1"/>
</dbReference>
<evidence type="ECO:0000256" key="5">
    <source>
        <dbReference type="SAM" id="Phobius"/>
    </source>
</evidence>
<dbReference type="InterPro" id="IPR028994">
    <property type="entry name" value="Integrin_alpha_N"/>
</dbReference>
<keyword evidence="5" id="KW-1133">Transmembrane helix</keyword>
<dbReference type="Pfam" id="PF01839">
    <property type="entry name" value="FG-GAP"/>
    <property type="match status" value="3"/>
</dbReference>
<dbReference type="SMART" id="SM00191">
    <property type="entry name" value="Int_alpha"/>
    <property type="match status" value="2"/>
</dbReference>
<dbReference type="InterPro" id="IPR013517">
    <property type="entry name" value="FG-GAP"/>
</dbReference>
<protein>
    <submittedName>
        <fullName evidence="6">FG-GAP and VCBS repeat-containing protein</fullName>
    </submittedName>
</protein>
<dbReference type="Proteomes" id="UP001237105">
    <property type="component" value="Unassembled WGS sequence"/>
</dbReference>
<reference evidence="6 7" key="1">
    <citation type="submission" date="2023-05" db="EMBL/GenBank/DDBJ databases">
        <title>Draft genome sequence of Streptomyces sp. B-S-A12 isolated from a cave soil in Thailand.</title>
        <authorList>
            <person name="Chamroensaksri N."/>
            <person name="Muangham S."/>
        </authorList>
    </citation>
    <scope>NUCLEOTIDE SEQUENCE [LARGE SCALE GENOMIC DNA]</scope>
    <source>
        <strain evidence="6 7">B-S-A12</strain>
    </source>
</reference>
<gene>
    <name evidence="6" type="ORF">QIT00_07365</name>
</gene>
<sequence>MRDLGSVIQAAAAARTGTARTIALLAATVAAAVVATLVWWGVGDAGPEKASAASASAAWPDFDGDGYADLVSPAASDDRVEVSYGARGDGRRQVIRQDVTSAPQRDGDGIGFARHTATADLNDDGHTDLVADVQVVEEQDETGAKSGLLVLWGSRDGLSADAGAGTYLHHVPDDFSIGDGTSDHTLVAGDFDGDGSDDLVVRASGEKALLKGPFSRDGKAADTDRVPRAGAGTGFSGAYAADMNGDGADDLISVEQSDDGIGGGGKYTAYVPGGSGGLGDPETSVLPGIANAAVGDVDNDGFADLVLRRHPEGAAADSAVSGPVEVFYGSKDGPLPQSEGGRHTEIDRDTEGVPGRGKEGSEFGAALAVGDVDGDGRDDVAVGHPGAARTGKKLPGQHDAKQKGAGAVVLLKGGEEGLSGQGAQLVDQATGGKRDAPETKDGFGEAVRLVDTDRDGHADLAAGAPGEDEDTGEVRVLHGTDDGLTGKDARSLTPEDFSGKGGNGADDEADGSSDNTGPSRSGSTGDAPTGPAGTAAEADFDDDGHADLALDGSRGDAGSEPEAGYAAVQYGADGAEPAGRPARPDHAGRRGSAGRSGGGRGLRRAATRPRLRR</sequence>
<keyword evidence="3" id="KW-0325">Glycoprotein</keyword>
<keyword evidence="7" id="KW-1185">Reference proteome</keyword>
<keyword evidence="1" id="KW-0732">Signal</keyword>
<name>A0ABT6SRZ9_9ACTN</name>
<proteinExistence type="predicted"/>
<evidence type="ECO:0000256" key="3">
    <source>
        <dbReference type="ARBA" id="ARBA00023180"/>
    </source>
</evidence>
<feature type="compositionally biased region" description="Polar residues" evidence="4">
    <location>
        <begin position="512"/>
        <end position="523"/>
    </location>
</feature>
<feature type="compositionally biased region" description="Low complexity" evidence="4">
    <location>
        <begin position="524"/>
        <end position="537"/>
    </location>
</feature>
<dbReference type="SUPFAM" id="SSF69318">
    <property type="entry name" value="Integrin alpha N-terminal domain"/>
    <property type="match status" value="2"/>
</dbReference>
<evidence type="ECO:0000256" key="4">
    <source>
        <dbReference type="SAM" id="MobiDB-lite"/>
    </source>
</evidence>
<evidence type="ECO:0000313" key="7">
    <source>
        <dbReference type="Proteomes" id="UP001237105"/>
    </source>
</evidence>
<feature type="region of interest" description="Disordered" evidence="4">
    <location>
        <begin position="329"/>
        <end position="401"/>
    </location>
</feature>
<feature type="compositionally biased region" description="Basic residues" evidence="4">
    <location>
        <begin position="601"/>
        <end position="613"/>
    </location>
</feature>
<accession>A0ABT6SRZ9</accession>
<comment type="caution">
    <text evidence="6">The sequence shown here is derived from an EMBL/GenBank/DDBJ whole genome shotgun (WGS) entry which is preliminary data.</text>
</comment>
<keyword evidence="5" id="KW-0472">Membrane</keyword>
<keyword evidence="2" id="KW-0677">Repeat</keyword>
<feature type="compositionally biased region" description="Basic and acidic residues" evidence="4">
    <location>
        <begin position="340"/>
        <end position="361"/>
    </location>
</feature>
<dbReference type="EMBL" id="JASCIS010000005">
    <property type="protein sequence ID" value="MDI3418380.1"/>
    <property type="molecule type" value="Genomic_DNA"/>
</dbReference>
<evidence type="ECO:0000313" key="6">
    <source>
        <dbReference type="EMBL" id="MDI3418380.1"/>
    </source>
</evidence>
<dbReference type="RefSeq" id="WP_282534289.1">
    <property type="nucleotide sequence ID" value="NZ_JASCIS010000005.1"/>
</dbReference>
<keyword evidence="5" id="KW-0812">Transmembrane</keyword>
<evidence type="ECO:0000256" key="2">
    <source>
        <dbReference type="ARBA" id="ARBA00022737"/>
    </source>
</evidence>
<dbReference type="PANTHER" id="PTHR46580">
    <property type="entry name" value="SENSOR KINASE-RELATED"/>
    <property type="match status" value="1"/>
</dbReference>
<feature type="compositionally biased region" description="Basic and acidic residues" evidence="4">
    <location>
        <begin position="472"/>
        <end position="490"/>
    </location>
</feature>